<dbReference type="Gene3D" id="3.40.50.720">
    <property type="entry name" value="NAD(P)-binding Rossmann-like Domain"/>
    <property type="match status" value="1"/>
</dbReference>
<feature type="domain" description="GFO/IDH/MocA-like oxidoreductase" evidence="3">
    <location>
        <begin position="144"/>
        <end position="267"/>
    </location>
</feature>
<dbReference type="EMBL" id="JAUOEK010000155">
    <property type="protein sequence ID" value="MDO5971477.1"/>
    <property type="molecule type" value="Genomic_DNA"/>
</dbReference>
<evidence type="ECO:0000259" key="2">
    <source>
        <dbReference type="Pfam" id="PF01408"/>
    </source>
</evidence>
<keyword evidence="5" id="KW-1185">Reference proteome</keyword>
<protein>
    <submittedName>
        <fullName evidence="4">Gfo/Idh/MocA family oxidoreductase</fullName>
    </submittedName>
</protein>
<accession>A0ABT8WE86</accession>
<keyword evidence="1" id="KW-0560">Oxidoreductase</keyword>
<dbReference type="RefSeq" id="WP_303279192.1">
    <property type="nucleotide sequence ID" value="NZ_JAUOEK010000155.1"/>
</dbReference>
<dbReference type="SUPFAM" id="SSF55347">
    <property type="entry name" value="Glyceraldehyde-3-phosphate dehydrogenase-like, C-terminal domain"/>
    <property type="match status" value="1"/>
</dbReference>
<dbReference type="Proteomes" id="UP001176883">
    <property type="component" value="Unassembled WGS sequence"/>
</dbReference>
<dbReference type="InterPro" id="IPR050463">
    <property type="entry name" value="Gfo/Idh/MocA_oxidrdct_glycsds"/>
</dbReference>
<dbReference type="Gene3D" id="3.30.360.10">
    <property type="entry name" value="Dihydrodipicolinate Reductase, domain 2"/>
    <property type="match status" value="1"/>
</dbReference>
<comment type="caution">
    <text evidence="4">The sequence shown here is derived from an EMBL/GenBank/DDBJ whole genome shotgun (WGS) entry which is preliminary data.</text>
</comment>
<dbReference type="Pfam" id="PF22725">
    <property type="entry name" value="GFO_IDH_MocA_C3"/>
    <property type="match status" value="1"/>
</dbReference>
<dbReference type="InterPro" id="IPR036291">
    <property type="entry name" value="NAD(P)-bd_dom_sf"/>
</dbReference>
<gene>
    <name evidence="4" type="ORF">Q4Q35_16845</name>
</gene>
<dbReference type="Pfam" id="PF01408">
    <property type="entry name" value="GFO_IDH_MocA"/>
    <property type="match status" value="1"/>
</dbReference>
<name>A0ABT8WE86_9FLAO</name>
<proteinExistence type="predicted"/>
<dbReference type="PANTHER" id="PTHR43818:SF11">
    <property type="entry name" value="BCDNA.GH03377"/>
    <property type="match status" value="1"/>
</dbReference>
<dbReference type="InterPro" id="IPR000683">
    <property type="entry name" value="Gfo/Idh/MocA-like_OxRdtase_N"/>
</dbReference>
<dbReference type="SUPFAM" id="SSF51735">
    <property type="entry name" value="NAD(P)-binding Rossmann-fold domains"/>
    <property type="match status" value="1"/>
</dbReference>
<evidence type="ECO:0000313" key="4">
    <source>
        <dbReference type="EMBL" id="MDO5971477.1"/>
    </source>
</evidence>
<organism evidence="4 5">
    <name type="scientific">Flavivirga aquimarina</name>
    <dbReference type="NCBI Taxonomy" id="2027862"/>
    <lineage>
        <taxon>Bacteria</taxon>
        <taxon>Pseudomonadati</taxon>
        <taxon>Bacteroidota</taxon>
        <taxon>Flavobacteriia</taxon>
        <taxon>Flavobacteriales</taxon>
        <taxon>Flavobacteriaceae</taxon>
        <taxon>Flavivirga</taxon>
    </lineage>
</organism>
<dbReference type="PANTHER" id="PTHR43818">
    <property type="entry name" value="BCDNA.GH03377"/>
    <property type="match status" value="1"/>
</dbReference>
<feature type="domain" description="Gfo/Idh/MocA-like oxidoreductase N-terminal" evidence="2">
    <location>
        <begin position="16"/>
        <end position="136"/>
    </location>
</feature>
<evidence type="ECO:0000313" key="5">
    <source>
        <dbReference type="Proteomes" id="UP001176883"/>
    </source>
</evidence>
<dbReference type="InterPro" id="IPR055170">
    <property type="entry name" value="GFO_IDH_MocA-like_dom"/>
</dbReference>
<sequence>MSTVEKSHSLKLNKIIKWGIIGCGNVTEVKSGPPYKTTTGFELSAVMRRDLDKAKDYAQRHNISKVYNNADELINDGEIDAVYIATPPDTHKFYALKVAAANKPCCIEKPMTPSYSESLAIYQAFKEKKLPLFVAYYRRSLPRFNQIKEWLDNNYIGDVRHINWCLNKPASDLDKSKTYNWRTDAKIAPGGYFDDLASHGLDLFTYLLGNIKEAHGISDNQQRLYTAKDAVTACWVHENGTTGSGNWNFGCDAHTDKVQIFGSNGSIQFSIFHDNPIILNSDTKSEELFIENPKHIQSYHIEGMRDMLINKNYIHPSLGESALHTNWIMDKILGKL</sequence>
<reference evidence="4" key="1">
    <citation type="submission" date="2023-07" db="EMBL/GenBank/DDBJ databases">
        <title>Two novel species in the genus Flavivirga.</title>
        <authorList>
            <person name="Kwon K."/>
        </authorList>
    </citation>
    <scope>NUCLEOTIDE SEQUENCE</scope>
    <source>
        <strain evidence="4">KCTC 52353</strain>
    </source>
</reference>
<evidence type="ECO:0000259" key="3">
    <source>
        <dbReference type="Pfam" id="PF22725"/>
    </source>
</evidence>
<evidence type="ECO:0000256" key="1">
    <source>
        <dbReference type="ARBA" id="ARBA00023002"/>
    </source>
</evidence>